<dbReference type="SUPFAM" id="SSF53850">
    <property type="entry name" value="Periplasmic binding protein-like II"/>
    <property type="match status" value="1"/>
</dbReference>
<dbReference type="Pfam" id="PF13531">
    <property type="entry name" value="SBP_bac_11"/>
    <property type="match status" value="1"/>
</dbReference>
<protein>
    <submittedName>
        <fullName evidence="5">Molybdate transport system substrate-binding protein</fullName>
    </submittedName>
</protein>
<name>A0A1H5ZP88_9BACT</name>
<keyword evidence="4" id="KW-0500">Molybdenum</keyword>
<dbReference type="PIRSF" id="PIRSF004846">
    <property type="entry name" value="ModA"/>
    <property type="match status" value="1"/>
</dbReference>
<accession>A0A1H5ZP88</accession>
<feature type="binding site" evidence="4">
    <location>
        <position position="60"/>
    </location>
    <ligand>
        <name>molybdate</name>
        <dbReference type="ChEBI" id="CHEBI:36264"/>
    </ligand>
</feature>
<dbReference type="AlphaFoldDB" id="A0A1H5ZP88"/>
<reference evidence="5 6" key="1">
    <citation type="submission" date="2016-10" db="EMBL/GenBank/DDBJ databases">
        <authorList>
            <person name="de Groot N.N."/>
        </authorList>
    </citation>
    <scope>NUCLEOTIDE SEQUENCE [LARGE SCALE GENOMIC DNA]</scope>
    <source>
        <strain evidence="5 6">DSM 22489</strain>
    </source>
</reference>
<sequence length="254" mass="26740">MLTAVLGAIFSDAPLTAQVAAPKGVLHVAAAADLQPVLPALAEEYERASGIKIVPSFGSSATLTQQLESGAPFDVFLSADRAHPEQLVAASLTTSPQPVPYAHGVLVLWARKDSPAQPLSLTSLTRDKVSRIAVANELHAPYGLAAMTELRALKLDDKLKPKLVVAENIAQTAEFAASGNAQAGLISLTIASSPKFRELGTFVPLPVLYAPLIQCAVVMRSAKDPDVAKAFVAWLTSPAIQHRLKDFGLEPAIP</sequence>
<dbReference type="GO" id="GO:0046872">
    <property type="term" value="F:metal ion binding"/>
    <property type="evidence" value="ECO:0007669"/>
    <property type="project" value="UniProtKB-KW"/>
</dbReference>
<dbReference type="NCBIfam" id="TIGR01256">
    <property type="entry name" value="modA"/>
    <property type="match status" value="1"/>
</dbReference>
<dbReference type="PANTHER" id="PTHR30632:SF14">
    <property type="entry name" value="TUNGSTATE_MOLYBDATE_CHROMATE-BINDING PROTEIN MODA"/>
    <property type="match status" value="1"/>
</dbReference>
<feature type="binding site" evidence="4">
    <location>
        <position position="169"/>
    </location>
    <ligand>
        <name>molybdate</name>
        <dbReference type="ChEBI" id="CHEBI:36264"/>
    </ligand>
</feature>
<dbReference type="Gene3D" id="3.40.190.10">
    <property type="entry name" value="Periplasmic binding protein-like II"/>
    <property type="match status" value="2"/>
</dbReference>
<evidence type="ECO:0000256" key="3">
    <source>
        <dbReference type="ARBA" id="ARBA00022729"/>
    </source>
</evidence>
<evidence type="ECO:0000256" key="4">
    <source>
        <dbReference type="PIRSR" id="PIRSR004846-1"/>
    </source>
</evidence>
<dbReference type="GO" id="GO:0030973">
    <property type="term" value="F:molybdate ion binding"/>
    <property type="evidence" value="ECO:0007669"/>
    <property type="project" value="InterPro"/>
</dbReference>
<dbReference type="GO" id="GO:0015689">
    <property type="term" value="P:molybdate ion transport"/>
    <property type="evidence" value="ECO:0007669"/>
    <property type="project" value="InterPro"/>
</dbReference>
<dbReference type="InterPro" id="IPR005950">
    <property type="entry name" value="ModA"/>
</dbReference>
<dbReference type="InterPro" id="IPR044084">
    <property type="entry name" value="AvModA-like_subst-bd"/>
</dbReference>
<gene>
    <name evidence="5" type="ORF">SAMN05421819_2801</name>
</gene>
<keyword evidence="2 4" id="KW-0479">Metal-binding</keyword>
<evidence type="ECO:0000313" key="6">
    <source>
        <dbReference type="Proteomes" id="UP000236728"/>
    </source>
</evidence>
<dbReference type="RefSeq" id="WP_103933660.1">
    <property type="nucleotide sequence ID" value="NZ_FNVA01000004.1"/>
</dbReference>
<dbReference type="PANTHER" id="PTHR30632">
    <property type="entry name" value="MOLYBDATE-BINDING PERIPLASMIC PROTEIN"/>
    <property type="match status" value="1"/>
</dbReference>
<evidence type="ECO:0000313" key="5">
    <source>
        <dbReference type="EMBL" id="SEG38229.1"/>
    </source>
</evidence>
<evidence type="ECO:0000256" key="2">
    <source>
        <dbReference type="ARBA" id="ARBA00022723"/>
    </source>
</evidence>
<keyword evidence="6" id="KW-1185">Reference proteome</keyword>
<dbReference type="CDD" id="cd13539">
    <property type="entry name" value="PBP2_AvModA"/>
    <property type="match status" value="1"/>
</dbReference>
<dbReference type="Proteomes" id="UP000236728">
    <property type="component" value="Unassembled WGS sequence"/>
</dbReference>
<dbReference type="InterPro" id="IPR050682">
    <property type="entry name" value="ModA/WtpA"/>
</dbReference>
<proteinExistence type="inferred from homology"/>
<dbReference type="OrthoDB" id="9785015at2"/>
<keyword evidence="3" id="KW-0732">Signal</keyword>
<comment type="similarity">
    <text evidence="1">Belongs to the bacterial solute-binding protein ModA family.</text>
</comment>
<dbReference type="EMBL" id="FNVA01000004">
    <property type="protein sequence ID" value="SEG38229.1"/>
    <property type="molecule type" value="Genomic_DNA"/>
</dbReference>
<evidence type="ECO:0000256" key="1">
    <source>
        <dbReference type="ARBA" id="ARBA00009175"/>
    </source>
</evidence>
<organism evidence="5 6">
    <name type="scientific">Bryocella elongata</name>
    <dbReference type="NCBI Taxonomy" id="863522"/>
    <lineage>
        <taxon>Bacteria</taxon>
        <taxon>Pseudomonadati</taxon>
        <taxon>Acidobacteriota</taxon>
        <taxon>Terriglobia</taxon>
        <taxon>Terriglobales</taxon>
        <taxon>Acidobacteriaceae</taxon>
        <taxon>Bryocella</taxon>
    </lineage>
</organism>